<dbReference type="AlphaFoldDB" id="A0A9P8GJE5"/>
<reference evidence="3" key="2">
    <citation type="submission" date="2021-08" db="EMBL/GenBank/DDBJ databases">
        <authorList>
            <person name="Gostincar C."/>
            <person name="Sun X."/>
            <person name="Song Z."/>
            <person name="Gunde-Cimerman N."/>
        </authorList>
    </citation>
    <scope>NUCLEOTIDE SEQUENCE</scope>
    <source>
        <strain evidence="3">EXF-8016</strain>
    </source>
</reference>
<name>A0A9P8GJE5_AURME</name>
<evidence type="ECO:0000256" key="2">
    <source>
        <dbReference type="SAM" id="Phobius"/>
    </source>
</evidence>
<comment type="caution">
    <text evidence="3">The sequence shown here is derived from an EMBL/GenBank/DDBJ whole genome shotgun (WGS) entry which is preliminary data.</text>
</comment>
<keyword evidence="2" id="KW-0812">Transmembrane</keyword>
<evidence type="ECO:0000256" key="1">
    <source>
        <dbReference type="SAM" id="Coils"/>
    </source>
</evidence>
<protein>
    <submittedName>
        <fullName evidence="3">Uncharacterized protein</fullName>
    </submittedName>
</protein>
<evidence type="ECO:0000313" key="4">
    <source>
        <dbReference type="Proteomes" id="UP000767238"/>
    </source>
</evidence>
<reference evidence="3" key="1">
    <citation type="journal article" date="2021" name="J Fungi (Basel)">
        <title>Virulence traits and population genomics of the black yeast Aureobasidium melanogenum.</title>
        <authorList>
            <person name="Cernosa A."/>
            <person name="Sun X."/>
            <person name="Gostincar C."/>
            <person name="Fang C."/>
            <person name="Gunde-Cimerman N."/>
            <person name="Song Z."/>
        </authorList>
    </citation>
    <scope>NUCLEOTIDE SEQUENCE</scope>
    <source>
        <strain evidence="3">EXF-8016</strain>
    </source>
</reference>
<sequence length="565" mass="63852">MAQIKFTTEYDNYDCSVANKASKSAPGDLAINLIVFDKISFAAAKTIDLAWNILAGRGFQVLAAFTCYRLFTGILYLLIERQSVSAETFSALAFSTTSLWSCGPIVKTMHRGKLGPFNTFAVIWILISIAYLLFIVTMADLMTGYVTGEMTWLKFPNGTLMETRTMNVTVQYTILNAMLEHKPPENVTMPNNITISPDWSMEIGQVPTAIVISSSDSKNGTMLFEQCLNVDEMGMFYAEAYFDLETGGDWFASGDYRATDPTRQKLLTKYPSSSCLNRYMLGRQDLFQLPNYGANKTWWTDENNFRCLPSTDYAWGFSYQYTILLTSVNSIWLLVTAALWLLVEIKSETLQKRGAMGPWRAVLDLASALQDRLGHDTGGTIEPKRTPEEVGKMREEELLGHDSFYEPLLENGAHYVQYRDYESGIKILESLVHKKPFPADLAQELGDNKPLSDTAAGKAINADLAEAEAKYKVEMQKLCEEMKTAKERDREEIRANIQANNDECRALEAKKNKLANDQRNQTRDMANRLEEMLKQQEAKLAAVQAQHERTQQKMFRRQEAKLSAV</sequence>
<feature type="coiled-coil region" evidence="1">
    <location>
        <begin position="468"/>
        <end position="553"/>
    </location>
</feature>
<feature type="transmembrane region" description="Helical" evidence="2">
    <location>
        <begin position="117"/>
        <end position="139"/>
    </location>
</feature>
<feature type="transmembrane region" description="Helical" evidence="2">
    <location>
        <begin position="319"/>
        <end position="343"/>
    </location>
</feature>
<accession>A0A9P8GJE5</accession>
<proteinExistence type="predicted"/>
<gene>
    <name evidence="3" type="ORF">KCV03_g2783</name>
</gene>
<dbReference type="OrthoDB" id="3903561at2759"/>
<organism evidence="3 4">
    <name type="scientific">Aureobasidium melanogenum</name>
    <name type="common">Aureobasidium pullulans var. melanogenum</name>
    <dbReference type="NCBI Taxonomy" id="46634"/>
    <lineage>
        <taxon>Eukaryota</taxon>
        <taxon>Fungi</taxon>
        <taxon>Dikarya</taxon>
        <taxon>Ascomycota</taxon>
        <taxon>Pezizomycotina</taxon>
        <taxon>Dothideomycetes</taxon>
        <taxon>Dothideomycetidae</taxon>
        <taxon>Dothideales</taxon>
        <taxon>Saccotheciaceae</taxon>
        <taxon>Aureobasidium</taxon>
    </lineage>
</organism>
<feature type="non-terminal residue" evidence="3">
    <location>
        <position position="1"/>
    </location>
</feature>
<keyword evidence="2" id="KW-1133">Transmembrane helix</keyword>
<dbReference type="Proteomes" id="UP000767238">
    <property type="component" value="Unassembled WGS sequence"/>
</dbReference>
<keyword evidence="1" id="KW-0175">Coiled coil</keyword>
<keyword evidence="2" id="KW-0472">Membrane</keyword>
<dbReference type="EMBL" id="JAHFYH010000013">
    <property type="protein sequence ID" value="KAH0226094.1"/>
    <property type="molecule type" value="Genomic_DNA"/>
</dbReference>
<evidence type="ECO:0000313" key="3">
    <source>
        <dbReference type="EMBL" id="KAH0226094.1"/>
    </source>
</evidence>